<keyword evidence="1" id="KW-1133">Transmembrane helix</keyword>
<feature type="transmembrane region" description="Helical" evidence="1">
    <location>
        <begin position="6"/>
        <end position="28"/>
    </location>
</feature>
<keyword evidence="1" id="KW-0472">Membrane</keyword>
<reference evidence="2 3" key="1">
    <citation type="submission" date="2023-01" db="EMBL/GenBank/DDBJ databases">
        <title>Analysis of 21 Apiospora genomes using comparative genomics revels a genus with tremendous synthesis potential of carbohydrate active enzymes and secondary metabolites.</title>
        <authorList>
            <person name="Sorensen T."/>
        </authorList>
    </citation>
    <scope>NUCLEOTIDE SEQUENCE [LARGE SCALE GENOMIC DNA]</scope>
    <source>
        <strain evidence="2 3">CBS 33761</strain>
    </source>
</reference>
<evidence type="ECO:0000313" key="2">
    <source>
        <dbReference type="EMBL" id="KAK8016408.1"/>
    </source>
</evidence>
<evidence type="ECO:0000313" key="3">
    <source>
        <dbReference type="Proteomes" id="UP001444661"/>
    </source>
</evidence>
<protein>
    <submittedName>
        <fullName evidence="2">Uncharacterized protein</fullName>
    </submittedName>
</protein>
<name>A0ABR1RN83_9PEZI</name>
<sequence length="96" mass="10773">MESAWAIIQTAALAMLSMPSYWVASWYLGDDSGCARKMSSILHAYMYLLAYATTNVIESSADFQLTRRIWKADTNHSTEVVGRAHVVRLTLQKTAE</sequence>
<keyword evidence="3" id="KW-1185">Reference proteome</keyword>
<keyword evidence="1" id="KW-0812">Transmembrane</keyword>
<dbReference type="EMBL" id="JAQQWK010000014">
    <property type="protein sequence ID" value="KAK8016408.1"/>
    <property type="molecule type" value="Genomic_DNA"/>
</dbReference>
<organism evidence="2 3">
    <name type="scientific">Apiospora rasikravindrae</name>
    <dbReference type="NCBI Taxonomy" id="990691"/>
    <lineage>
        <taxon>Eukaryota</taxon>
        <taxon>Fungi</taxon>
        <taxon>Dikarya</taxon>
        <taxon>Ascomycota</taxon>
        <taxon>Pezizomycotina</taxon>
        <taxon>Sordariomycetes</taxon>
        <taxon>Xylariomycetidae</taxon>
        <taxon>Amphisphaeriales</taxon>
        <taxon>Apiosporaceae</taxon>
        <taxon>Apiospora</taxon>
    </lineage>
</organism>
<comment type="caution">
    <text evidence="2">The sequence shown here is derived from an EMBL/GenBank/DDBJ whole genome shotgun (WGS) entry which is preliminary data.</text>
</comment>
<evidence type="ECO:0000256" key="1">
    <source>
        <dbReference type="SAM" id="Phobius"/>
    </source>
</evidence>
<accession>A0ABR1RN83</accession>
<dbReference type="Proteomes" id="UP001444661">
    <property type="component" value="Unassembled WGS sequence"/>
</dbReference>
<proteinExistence type="predicted"/>
<gene>
    <name evidence="2" type="ORF">PG993_014597</name>
</gene>